<evidence type="ECO:0000313" key="13">
    <source>
        <dbReference type="EMBL" id="KAG9396179.1"/>
    </source>
</evidence>
<gene>
    <name evidence="13" type="ORF">J8273_2531</name>
</gene>
<dbReference type="InterPro" id="IPR043129">
    <property type="entry name" value="ATPase_NBD"/>
</dbReference>
<dbReference type="SUPFAM" id="SSF53067">
    <property type="entry name" value="Actin-like ATPase domain"/>
    <property type="match status" value="1"/>
</dbReference>
<accession>A0A8J6B9R7</accession>
<dbReference type="PANTHER" id="PTHR42742">
    <property type="entry name" value="TRANSCRIPTIONAL REPRESSOR MPRA"/>
    <property type="match status" value="1"/>
</dbReference>
<evidence type="ECO:0000256" key="7">
    <source>
        <dbReference type="ARBA" id="ARBA00022833"/>
    </source>
</evidence>
<dbReference type="InterPro" id="IPR051804">
    <property type="entry name" value="Carb_Metab_Reg_Kinase/Isom"/>
</dbReference>
<dbReference type="AlphaFoldDB" id="A0A8J6B9R7"/>
<dbReference type="FunFam" id="3.30.420.40:FF:000153">
    <property type="entry name" value="Putative fructokinase"/>
    <property type="match status" value="1"/>
</dbReference>
<keyword evidence="10" id="KW-0119">Carbohydrate metabolism</keyword>
<name>A0A8J6B9R7_9EUKA</name>
<evidence type="ECO:0000256" key="6">
    <source>
        <dbReference type="ARBA" id="ARBA00022777"/>
    </source>
</evidence>
<keyword evidence="5" id="KW-0547">Nucleotide-binding</keyword>
<keyword evidence="6" id="KW-0418">Kinase</keyword>
<keyword evidence="14" id="KW-1185">Reference proteome</keyword>
<comment type="catalytic activity">
    <reaction evidence="12">
        <text>D-fructose + ATP = D-fructose 6-phosphate + ADP + H(+)</text>
        <dbReference type="Rhea" id="RHEA:16125"/>
        <dbReference type="ChEBI" id="CHEBI:15378"/>
        <dbReference type="ChEBI" id="CHEBI:30616"/>
        <dbReference type="ChEBI" id="CHEBI:37721"/>
        <dbReference type="ChEBI" id="CHEBI:61527"/>
        <dbReference type="ChEBI" id="CHEBI:456216"/>
        <dbReference type="EC" id="2.7.1.4"/>
    </reaction>
</comment>
<dbReference type="Pfam" id="PF00480">
    <property type="entry name" value="ROK"/>
    <property type="match status" value="1"/>
</dbReference>
<evidence type="ECO:0000256" key="3">
    <source>
        <dbReference type="ARBA" id="ARBA00022679"/>
    </source>
</evidence>
<evidence type="ECO:0000256" key="4">
    <source>
        <dbReference type="ARBA" id="ARBA00022723"/>
    </source>
</evidence>
<dbReference type="OrthoDB" id="10260668at2759"/>
<proteinExistence type="inferred from homology"/>
<comment type="cofactor">
    <cofactor evidence="1">
        <name>Mg(2+)</name>
        <dbReference type="ChEBI" id="CHEBI:18420"/>
    </cofactor>
</comment>
<reference evidence="13" key="1">
    <citation type="submission" date="2021-05" db="EMBL/GenBank/DDBJ databases">
        <title>A free-living protist that lacks canonical eukaryotic 1 DNA replication and segregation systems.</title>
        <authorList>
            <person name="Salas-Leiva D.E."/>
            <person name="Tromer E.C."/>
            <person name="Curtis B.A."/>
            <person name="Jerlstrom-Hultqvist J."/>
            <person name="Kolisko M."/>
            <person name="Yi Z."/>
            <person name="Salas-Leiva J.S."/>
            <person name="Gallot-Lavallee L."/>
            <person name="Kops G.J.P.L."/>
            <person name="Archibald J.M."/>
            <person name="Simpson A.G.B."/>
            <person name="Roger A.J."/>
        </authorList>
    </citation>
    <scope>NUCLEOTIDE SEQUENCE</scope>
    <source>
        <strain evidence="13">BICM</strain>
    </source>
</reference>
<keyword evidence="4" id="KW-0479">Metal-binding</keyword>
<evidence type="ECO:0000256" key="5">
    <source>
        <dbReference type="ARBA" id="ARBA00022741"/>
    </source>
</evidence>
<comment type="similarity">
    <text evidence="2">Belongs to the ROK (NagC/XylR) family.</text>
</comment>
<dbReference type="Gene3D" id="3.30.420.40">
    <property type="match status" value="2"/>
</dbReference>
<dbReference type="CDD" id="cd24067">
    <property type="entry name" value="ASKHA_NBD_ROK_BsFRK-like"/>
    <property type="match status" value="1"/>
</dbReference>
<keyword evidence="8" id="KW-0067">ATP-binding</keyword>
<evidence type="ECO:0000256" key="11">
    <source>
        <dbReference type="ARBA" id="ARBA00038887"/>
    </source>
</evidence>
<protein>
    <recommendedName>
        <fullName evidence="11">fructokinase</fullName>
        <ecNumber evidence="11">2.7.1.4</ecNumber>
    </recommendedName>
</protein>
<dbReference type="Proteomes" id="UP000717585">
    <property type="component" value="Unassembled WGS sequence"/>
</dbReference>
<evidence type="ECO:0000256" key="2">
    <source>
        <dbReference type="ARBA" id="ARBA00006479"/>
    </source>
</evidence>
<dbReference type="GO" id="GO:0008865">
    <property type="term" value="F:fructokinase activity"/>
    <property type="evidence" value="ECO:0007669"/>
    <property type="project" value="UniProtKB-EC"/>
</dbReference>
<dbReference type="EC" id="2.7.1.4" evidence="11"/>
<evidence type="ECO:0000313" key="14">
    <source>
        <dbReference type="Proteomes" id="UP000717585"/>
    </source>
</evidence>
<evidence type="ECO:0000256" key="9">
    <source>
        <dbReference type="ARBA" id="ARBA00022842"/>
    </source>
</evidence>
<evidence type="ECO:0000256" key="12">
    <source>
        <dbReference type="ARBA" id="ARBA00048451"/>
    </source>
</evidence>
<evidence type="ECO:0000256" key="10">
    <source>
        <dbReference type="ARBA" id="ARBA00023277"/>
    </source>
</evidence>
<dbReference type="EMBL" id="JAHDYR010000007">
    <property type="protein sequence ID" value="KAG9396179.1"/>
    <property type="molecule type" value="Genomic_DNA"/>
</dbReference>
<dbReference type="PANTHER" id="PTHR42742:SF3">
    <property type="entry name" value="FRUCTOKINASE"/>
    <property type="match status" value="1"/>
</dbReference>
<dbReference type="GO" id="GO:0005524">
    <property type="term" value="F:ATP binding"/>
    <property type="evidence" value="ECO:0007669"/>
    <property type="project" value="UniProtKB-KW"/>
</dbReference>
<organism evidence="13 14">
    <name type="scientific">Carpediemonas membranifera</name>
    <dbReference type="NCBI Taxonomy" id="201153"/>
    <lineage>
        <taxon>Eukaryota</taxon>
        <taxon>Metamonada</taxon>
        <taxon>Carpediemonas-like organisms</taxon>
        <taxon>Carpediemonas</taxon>
    </lineage>
</organism>
<keyword evidence="9" id="KW-0460">Magnesium</keyword>
<evidence type="ECO:0000256" key="1">
    <source>
        <dbReference type="ARBA" id="ARBA00001946"/>
    </source>
</evidence>
<evidence type="ECO:0000256" key="8">
    <source>
        <dbReference type="ARBA" id="ARBA00022840"/>
    </source>
</evidence>
<sequence>MTEGQQTKETVRYAGIECGGTSFVVAIAEGSPDNIVDRFECPTNNEDPNITLKAVEEWLDNQKFDALGVASFGPVDVVEDSPTFGQLLNTPKFAWQHVDVFKRFTKRYDVPAVIDTDVNAPAYAEVALSNGQLTSCAYITVGTGIGGGVHTRTGTIHNGLHPEAGHVQVRPHPADVAAGYDGECPFHKGMCCVEGMAKAKSIATRAGVTPAELKSVSDDHPVWAIVGHYLAQMCLNITLVTAVEKIAIGGGVLNRACIYPKIRESFAEAMNGYVQFKELEDLETYIGPSRFGSSAGIVGACALGVKALEDAKGKQL</sequence>
<comment type="caution">
    <text evidence="13">The sequence shown here is derived from an EMBL/GenBank/DDBJ whole genome shotgun (WGS) entry which is preliminary data.</text>
</comment>
<keyword evidence="3" id="KW-0808">Transferase</keyword>
<dbReference type="GO" id="GO:0046872">
    <property type="term" value="F:metal ion binding"/>
    <property type="evidence" value="ECO:0007669"/>
    <property type="project" value="UniProtKB-KW"/>
</dbReference>
<dbReference type="InterPro" id="IPR000600">
    <property type="entry name" value="ROK"/>
</dbReference>
<keyword evidence="7" id="KW-0862">Zinc</keyword>